<proteinExistence type="predicted"/>
<evidence type="ECO:0000313" key="2">
    <source>
        <dbReference type="Proteomes" id="UP000826234"/>
    </source>
</evidence>
<comment type="caution">
    <text evidence="1">The sequence shown here is derived from an EMBL/GenBank/DDBJ whole genome shotgun (WGS) entry which is preliminary data.</text>
</comment>
<dbReference type="Proteomes" id="UP000826234">
    <property type="component" value="Unassembled WGS sequence"/>
</dbReference>
<accession>A0ABQ7SJE2</accession>
<keyword evidence="2" id="KW-1185">Reference proteome</keyword>
<gene>
    <name evidence="1" type="ORF">JD844_015568</name>
</gene>
<reference evidence="1 2" key="1">
    <citation type="journal article" date="2022" name="Gigascience">
        <title>A chromosome-level genome assembly and annotation of the desert horned lizard, Phrynosoma platyrhinos, provides insight into chromosomal rearrangements among reptiles.</title>
        <authorList>
            <person name="Koochekian N."/>
            <person name="Ascanio A."/>
            <person name="Farleigh K."/>
            <person name="Card D.C."/>
            <person name="Schield D.R."/>
            <person name="Castoe T.A."/>
            <person name="Jezkova T."/>
        </authorList>
    </citation>
    <scope>NUCLEOTIDE SEQUENCE [LARGE SCALE GENOMIC DNA]</scope>
    <source>
        <strain evidence="1">NK-2021</strain>
    </source>
</reference>
<organism evidence="1 2">
    <name type="scientific">Phrynosoma platyrhinos</name>
    <name type="common">Desert horned lizard</name>
    <dbReference type="NCBI Taxonomy" id="52577"/>
    <lineage>
        <taxon>Eukaryota</taxon>
        <taxon>Metazoa</taxon>
        <taxon>Chordata</taxon>
        <taxon>Craniata</taxon>
        <taxon>Vertebrata</taxon>
        <taxon>Euteleostomi</taxon>
        <taxon>Lepidosauria</taxon>
        <taxon>Squamata</taxon>
        <taxon>Bifurcata</taxon>
        <taxon>Unidentata</taxon>
        <taxon>Episquamata</taxon>
        <taxon>Toxicofera</taxon>
        <taxon>Iguania</taxon>
        <taxon>Phrynosomatidae</taxon>
        <taxon>Phrynosomatinae</taxon>
        <taxon>Phrynosoma</taxon>
    </lineage>
</organism>
<evidence type="ECO:0000313" key="1">
    <source>
        <dbReference type="EMBL" id="KAH0617408.1"/>
    </source>
</evidence>
<sequence>MNIEEVAQNKNQSLMTNYSMASLCPLNDGEEYHILVTVVPLFRFQKCKHGDISSPKEAIIQISNNSDIEYFQFVSVIFTGCRNE</sequence>
<protein>
    <submittedName>
        <fullName evidence="1">Uncharacterized protein</fullName>
    </submittedName>
</protein>
<dbReference type="EMBL" id="JAIPUX010005289">
    <property type="protein sequence ID" value="KAH0617408.1"/>
    <property type="molecule type" value="Genomic_DNA"/>
</dbReference>
<name>A0ABQ7SJE2_PHRPL</name>